<dbReference type="Proteomes" id="UP000238071">
    <property type="component" value="Unassembled WGS sequence"/>
</dbReference>
<proteinExistence type="predicted"/>
<feature type="domain" description="FecR protein" evidence="2">
    <location>
        <begin position="115"/>
        <end position="207"/>
    </location>
</feature>
<evidence type="ECO:0000313" key="4">
    <source>
        <dbReference type="EMBL" id="PPK65339.1"/>
    </source>
</evidence>
<comment type="caution">
    <text evidence="4">The sequence shown here is derived from an EMBL/GenBank/DDBJ whole genome shotgun (WGS) entry which is preliminary data.</text>
</comment>
<keyword evidence="1" id="KW-0812">Transmembrane</keyword>
<name>A0A2S6GJE2_9GAMM</name>
<accession>A0A2S6GJE2</accession>
<gene>
    <name evidence="4" type="ORF">B0F88_12127</name>
</gene>
<evidence type="ECO:0000259" key="2">
    <source>
        <dbReference type="Pfam" id="PF04773"/>
    </source>
</evidence>
<evidence type="ECO:0000313" key="5">
    <source>
        <dbReference type="Proteomes" id="UP000238071"/>
    </source>
</evidence>
<dbReference type="Gene3D" id="2.60.120.1440">
    <property type="match status" value="1"/>
</dbReference>
<dbReference type="InterPro" id="IPR012373">
    <property type="entry name" value="Ferrdict_sens_TM"/>
</dbReference>
<feature type="transmembrane region" description="Helical" evidence="1">
    <location>
        <begin position="86"/>
        <end position="105"/>
    </location>
</feature>
<dbReference type="GO" id="GO:0016989">
    <property type="term" value="F:sigma factor antagonist activity"/>
    <property type="evidence" value="ECO:0007669"/>
    <property type="project" value="TreeGrafter"/>
</dbReference>
<dbReference type="Pfam" id="PF04773">
    <property type="entry name" value="FecR"/>
    <property type="match status" value="1"/>
</dbReference>
<dbReference type="RefSeq" id="WP_104425232.1">
    <property type="nucleotide sequence ID" value="NZ_PTIY01000021.1"/>
</dbReference>
<feature type="domain" description="FecR N-terminal" evidence="3">
    <location>
        <begin position="14"/>
        <end position="56"/>
    </location>
</feature>
<protein>
    <submittedName>
        <fullName evidence="4">FecR family protein</fullName>
    </submittedName>
</protein>
<evidence type="ECO:0000259" key="3">
    <source>
        <dbReference type="Pfam" id="PF16220"/>
    </source>
</evidence>
<dbReference type="PANTHER" id="PTHR30273">
    <property type="entry name" value="PERIPLASMIC SIGNAL SENSOR AND SIGMA FACTOR ACTIVATOR FECR-RELATED"/>
    <property type="match status" value="1"/>
</dbReference>
<dbReference type="InterPro" id="IPR006860">
    <property type="entry name" value="FecR"/>
</dbReference>
<keyword evidence="1" id="KW-0472">Membrane</keyword>
<sequence>MNDSAAKTSERLEQEAVAWHVRLTSGDISTVERARFEAWRKQSPAHDHSYRQIENLWRMMDAPVIADRQRRRKPGKTAKPAHSLRWSVGLAVAASLLLTATLGMFPDYLREPWADYSTHIGERTSIRLEDGSVAHLNTDTAFDVSWRDNERRVVLFRGEAEFEVAHDSSRPFRVQAGNTVTEALGTRFIVRYDDSAGAVTLLEGKVRTEQTKRQGTFITLHPGQRATFDAQSLSGVLAADVSAAEAWRRGRLIMNFVTLKQVVAEINRYHRGQVTLLGDTLADKEINVAIDLNNIDVWLDTLKDTLPIKIRRVGPFVFLQS</sequence>
<dbReference type="Gene3D" id="3.55.50.30">
    <property type="match status" value="1"/>
</dbReference>
<organism evidence="4 5">
    <name type="scientific">Methylobacter tundripaludum</name>
    <dbReference type="NCBI Taxonomy" id="173365"/>
    <lineage>
        <taxon>Bacteria</taxon>
        <taxon>Pseudomonadati</taxon>
        <taxon>Pseudomonadota</taxon>
        <taxon>Gammaproteobacteria</taxon>
        <taxon>Methylococcales</taxon>
        <taxon>Methylococcaceae</taxon>
        <taxon>Methylobacter</taxon>
    </lineage>
</organism>
<dbReference type="AlphaFoldDB" id="A0A2S6GJE2"/>
<reference evidence="4 5" key="1">
    <citation type="submission" date="2018-02" db="EMBL/GenBank/DDBJ databases">
        <title>Subsurface microbial communities from deep shales in Ohio and West Virginia, USA.</title>
        <authorList>
            <person name="Wrighton K."/>
        </authorList>
    </citation>
    <scope>NUCLEOTIDE SEQUENCE [LARGE SCALE GENOMIC DNA]</scope>
    <source>
        <strain evidence="4 5">OWC-G53F</strain>
    </source>
</reference>
<dbReference type="PANTHER" id="PTHR30273:SF2">
    <property type="entry name" value="PROTEIN FECR"/>
    <property type="match status" value="1"/>
</dbReference>
<dbReference type="EMBL" id="PTIY01000021">
    <property type="protein sequence ID" value="PPK65339.1"/>
    <property type="molecule type" value="Genomic_DNA"/>
</dbReference>
<dbReference type="Pfam" id="PF16220">
    <property type="entry name" value="DUF4880"/>
    <property type="match status" value="1"/>
</dbReference>
<evidence type="ECO:0000256" key="1">
    <source>
        <dbReference type="SAM" id="Phobius"/>
    </source>
</evidence>
<dbReference type="PIRSF" id="PIRSF018266">
    <property type="entry name" value="FecR"/>
    <property type="match status" value="1"/>
</dbReference>
<keyword evidence="5" id="KW-1185">Reference proteome</keyword>
<dbReference type="OrthoDB" id="9771237at2"/>
<dbReference type="InterPro" id="IPR032623">
    <property type="entry name" value="FecR_N"/>
</dbReference>
<keyword evidence="1" id="KW-1133">Transmembrane helix</keyword>